<accession>A0A934U0P4</accession>
<keyword evidence="9" id="KW-1185">Reference proteome</keyword>
<gene>
    <name evidence="6" type="primary">rnfG</name>
    <name evidence="8" type="ORF">JKK62_07170</name>
</gene>
<dbReference type="PANTHER" id="PTHR36118:SF1">
    <property type="entry name" value="ION-TRANSLOCATING OXIDOREDUCTASE COMPLEX SUBUNIT G"/>
    <property type="match status" value="1"/>
</dbReference>
<comment type="subunit">
    <text evidence="6">The complex is composed of six subunits: RnfA, RnfB, RnfC, RnfD, RnfE and RnfG.</text>
</comment>
<proteinExistence type="inferred from homology"/>
<dbReference type="AlphaFoldDB" id="A0A934U0P4"/>
<sequence length="189" mass="19979">MKVKITPKAVLIPTLSLFLICLVVTAALALTNNITAKQIAANDQQSKEESMLTVCPGAKTFEEVIPDTMYKGLDDSGKTVGYAISTATQGYGGQVKVMTGIADGSIIAVDVFYNNDETPGLGKNTSNESFRDQYKGLNVNEDIVVSKDDASGNAQTVDAVTSATISSRAVTKAVNDACRLYNENVKGAE</sequence>
<keyword evidence="2 6" id="KW-0597">Phosphoprotein</keyword>
<evidence type="ECO:0000256" key="1">
    <source>
        <dbReference type="ARBA" id="ARBA00022448"/>
    </source>
</evidence>
<keyword evidence="1 6" id="KW-0813">Transport</keyword>
<dbReference type="Gene3D" id="3.90.1010.20">
    <property type="match status" value="1"/>
</dbReference>
<evidence type="ECO:0000256" key="4">
    <source>
        <dbReference type="ARBA" id="ARBA00022643"/>
    </source>
</evidence>
<comment type="similarity">
    <text evidence="6">Belongs to the RnfG family.</text>
</comment>
<dbReference type="PANTHER" id="PTHR36118">
    <property type="entry name" value="ION-TRANSLOCATING OXIDOREDUCTASE COMPLEX SUBUNIT G"/>
    <property type="match status" value="1"/>
</dbReference>
<dbReference type="SMART" id="SM00900">
    <property type="entry name" value="FMN_bind"/>
    <property type="match status" value="1"/>
</dbReference>
<dbReference type="Proteomes" id="UP000633365">
    <property type="component" value="Unassembled WGS sequence"/>
</dbReference>
<keyword evidence="6" id="KW-0472">Membrane</keyword>
<evidence type="ECO:0000313" key="8">
    <source>
        <dbReference type="EMBL" id="MBK6088435.1"/>
    </source>
</evidence>
<comment type="function">
    <text evidence="6">Part of a membrane-bound complex that couples electron transfer with translocation of ions across the membrane.</text>
</comment>
<keyword evidence="6" id="KW-0812">Transmembrane</keyword>
<evidence type="ECO:0000313" key="9">
    <source>
        <dbReference type="Proteomes" id="UP000633365"/>
    </source>
</evidence>
<evidence type="ECO:0000256" key="2">
    <source>
        <dbReference type="ARBA" id="ARBA00022553"/>
    </source>
</evidence>
<keyword evidence="6" id="KW-1133">Transmembrane helix</keyword>
<evidence type="ECO:0000256" key="6">
    <source>
        <dbReference type="HAMAP-Rule" id="MF_00479"/>
    </source>
</evidence>
<organism evidence="8 9">
    <name type="scientific">Ruminococcus difficilis</name>
    <dbReference type="NCBI Taxonomy" id="2763069"/>
    <lineage>
        <taxon>Bacteria</taxon>
        <taxon>Bacillati</taxon>
        <taxon>Bacillota</taxon>
        <taxon>Clostridia</taxon>
        <taxon>Eubacteriales</taxon>
        <taxon>Oscillospiraceae</taxon>
        <taxon>Ruminococcus</taxon>
    </lineage>
</organism>
<dbReference type="NCBIfam" id="TIGR01947">
    <property type="entry name" value="rnfG"/>
    <property type="match status" value="1"/>
</dbReference>
<dbReference type="HAMAP" id="MF_00479">
    <property type="entry name" value="RsxG_RnfG"/>
    <property type="match status" value="1"/>
</dbReference>
<evidence type="ECO:0000259" key="7">
    <source>
        <dbReference type="SMART" id="SM00900"/>
    </source>
</evidence>
<feature type="domain" description="FMN-binding" evidence="7">
    <location>
        <begin position="90"/>
        <end position="181"/>
    </location>
</feature>
<dbReference type="EMBL" id="JAEQMG010000061">
    <property type="protein sequence ID" value="MBK6088435.1"/>
    <property type="molecule type" value="Genomic_DNA"/>
</dbReference>
<dbReference type="GO" id="GO:0009055">
    <property type="term" value="F:electron transfer activity"/>
    <property type="evidence" value="ECO:0007669"/>
    <property type="project" value="InterPro"/>
</dbReference>
<comment type="subcellular location">
    <subcellularLocation>
        <location evidence="6">Cell membrane</location>
        <topology evidence="6">Single-pass membrane protein</topology>
    </subcellularLocation>
</comment>
<evidence type="ECO:0000256" key="3">
    <source>
        <dbReference type="ARBA" id="ARBA00022630"/>
    </source>
</evidence>
<dbReference type="InterPro" id="IPR007329">
    <property type="entry name" value="FMN-bd"/>
</dbReference>
<dbReference type="RefSeq" id="WP_201427333.1">
    <property type="nucleotide sequence ID" value="NZ_JAEQMG010000061.1"/>
</dbReference>
<dbReference type="GO" id="GO:0005886">
    <property type="term" value="C:plasma membrane"/>
    <property type="evidence" value="ECO:0007669"/>
    <property type="project" value="UniProtKB-SubCell"/>
</dbReference>
<dbReference type="GO" id="GO:0022900">
    <property type="term" value="P:electron transport chain"/>
    <property type="evidence" value="ECO:0007669"/>
    <property type="project" value="UniProtKB-UniRule"/>
</dbReference>
<comment type="cofactor">
    <cofactor evidence="6">
        <name>FMN</name>
        <dbReference type="ChEBI" id="CHEBI:58210"/>
    </cofactor>
</comment>
<reference evidence="8" key="1">
    <citation type="submission" date="2021-01" db="EMBL/GenBank/DDBJ databases">
        <title>Genome public.</title>
        <authorList>
            <person name="Liu C."/>
            <person name="Sun Q."/>
        </authorList>
    </citation>
    <scope>NUCLEOTIDE SEQUENCE</scope>
    <source>
        <strain evidence="8">M6</strain>
    </source>
</reference>
<keyword evidence="6" id="KW-1278">Translocase</keyword>
<keyword evidence="4 6" id="KW-0288">FMN</keyword>
<name>A0A934U0P4_9FIRM</name>
<comment type="caution">
    <text evidence="8">The sequence shown here is derived from an EMBL/GenBank/DDBJ whole genome shotgun (WGS) entry which is preliminary data.</text>
</comment>
<dbReference type="Pfam" id="PF04205">
    <property type="entry name" value="FMN_bind"/>
    <property type="match status" value="1"/>
</dbReference>
<keyword evidence="6" id="KW-1003">Cell membrane</keyword>
<evidence type="ECO:0000256" key="5">
    <source>
        <dbReference type="ARBA" id="ARBA00022982"/>
    </source>
</evidence>
<keyword evidence="3 6" id="KW-0285">Flavoprotein</keyword>
<feature type="modified residue" description="FMN phosphoryl threonine" evidence="6">
    <location>
        <position position="164"/>
    </location>
</feature>
<dbReference type="EC" id="7.-.-.-" evidence="6"/>
<keyword evidence="5 6" id="KW-0249">Electron transport</keyword>
<protein>
    <recommendedName>
        <fullName evidence="6">Ion-translocating oxidoreductase complex subunit G</fullName>
        <ecNumber evidence="6">7.-.-.-</ecNumber>
    </recommendedName>
    <alternativeName>
        <fullName evidence="6">Rnf electron transport complex subunit G</fullName>
    </alternativeName>
</protein>
<dbReference type="InterPro" id="IPR010209">
    <property type="entry name" value="Ion_transpt_RnfG/RsxG"/>
</dbReference>
<dbReference type="PIRSF" id="PIRSF006091">
    <property type="entry name" value="E_trnsport_RnfG"/>
    <property type="match status" value="1"/>
</dbReference>
<dbReference type="GO" id="GO:0010181">
    <property type="term" value="F:FMN binding"/>
    <property type="evidence" value="ECO:0007669"/>
    <property type="project" value="InterPro"/>
</dbReference>